<proteinExistence type="predicted"/>
<accession>A0A934RRS9</accession>
<name>A0A934RRS9_9BACT</name>
<keyword evidence="1" id="KW-1133">Transmembrane helix</keyword>
<keyword evidence="2" id="KW-0732">Signal</keyword>
<organism evidence="3 4">
    <name type="scientific">Roseibacillus ishigakijimensis</name>
    <dbReference type="NCBI Taxonomy" id="454146"/>
    <lineage>
        <taxon>Bacteria</taxon>
        <taxon>Pseudomonadati</taxon>
        <taxon>Verrucomicrobiota</taxon>
        <taxon>Verrucomicrobiia</taxon>
        <taxon>Verrucomicrobiales</taxon>
        <taxon>Verrucomicrobiaceae</taxon>
        <taxon>Roseibacillus</taxon>
    </lineage>
</organism>
<comment type="caution">
    <text evidence="3">The sequence shown here is derived from an EMBL/GenBank/DDBJ whole genome shotgun (WGS) entry which is preliminary data.</text>
</comment>
<keyword evidence="4" id="KW-1185">Reference proteome</keyword>
<feature type="transmembrane region" description="Helical" evidence="1">
    <location>
        <begin position="39"/>
        <end position="59"/>
    </location>
</feature>
<evidence type="ECO:0000256" key="2">
    <source>
        <dbReference type="SAM" id="SignalP"/>
    </source>
</evidence>
<reference evidence="3" key="1">
    <citation type="submission" date="2021-01" db="EMBL/GenBank/DDBJ databases">
        <title>Modified the classification status of verrucomicrobia.</title>
        <authorList>
            <person name="Feng X."/>
        </authorList>
    </citation>
    <scope>NUCLEOTIDE SEQUENCE</scope>
    <source>
        <strain evidence="3">KCTC 12986</strain>
    </source>
</reference>
<evidence type="ECO:0000313" key="3">
    <source>
        <dbReference type="EMBL" id="MBK1833844.1"/>
    </source>
</evidence>
<protein>
    <submittedName>
        <fullName evidence="3">Uncharacterized protein</fullName>
    </submittedName>
</protein>
<keyword evidence="1" id="KW-0812">Transmembrane</keyword>
<dbReference type="AlphaFoldDB" id="A0A934RRS9"/>
<gene>
    <name evidence="3" type="ORF">JIN78_07220</name>
</gene>
<evidence type="ECO:0000313" key="4">
    <source>
        <dbReference type="Proteomes" id="UP000604083"/>
    </source>
</evidence>
<sequence length="77" mass="8160">MISQKAVKAGLLVQAGLITVASAHPGPPGHTHGDDWPFAPIAVGFLLALSCTGLAARWVSNRPARQLQAQPVRVKRR</sequence>
<dbReference type="Proteomes" id="UP000604083">
    <property type="component" value="Unassembled WGS sequence"/>
</dbReference>
<dbReference type="EMBL" id="JAENIO010000014">
    <property type="protein sequence ID" value="MBK1833844.1"/>
    <property type="molecule type" value="Genomic_DNA"/>
</dbReference>
<feature type="signal peptide" evidence="2">
    <location>
        <begin position="1"/>
        <end position="23"/>
    </location>
</feature>
<dbReference type="RefSeq" id="WP_200391279.1">
    <property type="nucleotide sequence ID" value="NZ_JAENIO010000014.1"/>
</dbReference>
<evidence type="ECO:0000256" key="1">
    <source>
        <dbReference type="SAM" id="Phobius"/>
    </source>
</evidence>
<feature type="chain" id="PRO_5036921110" evidence="2">
    <location>
        <begin position="24"/>
        <end position="77"/>
    </location>
</feature>
<keyword evidence="1" id="KW-0472">Membrane</keyword>